<evidence type="ECO:0000313" key="1">
    <source>
        <dbReference type="EMBL" id="SMD44501.1"/>
    </source>
</evidence>
<keyword evidence="2" id="KW-1185">Reference proteome</keyword>
<name>A0A1W2H6I5_9BACT</name>
<gene>
    <name evidence="1" type="ORF">SAMN00777080_3123</name>
</gene>
<dbReference type="AlphaFoldDB" id="A0A1W2H6I5"/>
<organism evidence="1 2">
    <name type="scientific">Aquiflexum balticum DSM 16537</name>
    <dbReference type="NCBI Taxonomy" id="758820"/>
    <lineage>
        <taxon>Bacteria</taxon>
        <taxon>Pseudomonadati</taxon>
        <taxon>Bacteroidota</taxon>
        <taxon>Cytophagia</taxon>
        <taxon>Cytophagales</taxon>
        <taxon>Cyclobacteriaceae</taxon>
        <taxon>Aquiflexum</taxon>
    </lineage>
</organism>
<evidence type="ECO:0000313" key="2">
    <source>
        <dbReference type="Proteomes" id="UP000192333"/>
    </source>
</evidence>
<accession>A0A1W2H6I5</accession>
<reference evidence="2" key="1">
    <citation type="submission" date="2017-04" db="EMBL/GenBank/DDBJ databases">
        <authorList>
            <person name="Varghese N."/>
            <person name="Submissions S."/>
        </authorList>
    </citation>
    <scope>NUCLEOTIDE SEQUENCE [LARGE SCALE GENOMIC DNA]</scope>
    <source>
        <strain evidence="2">DSM 16537</strain>
    </source>
</reference>
<dbReference type="EMBL" id="LT838813">
    <property type="protein sequence ID" value="SMD44501.1"/>
    <property type="molecule type" value="Genomic_DNA"/>
</dbReference>
<sequence>MLKEEKSGSISFLYFLRCWRFFPIVKYPGWQTVALNDTETEVISQFVNANFVNSQRLRSK</sequence>
<dbReference type="Proteomes" id="UP000192333">
    <property type="component" value="Chromosome I"/>
</dbReference>
<proteinExistence type="predicted"/>
<protein>
    <submittedName>
        <fullName evidence="1">Uncharacterized protein</fullName>
    </submittedName>
</protein>